<dbReference type="EMBL" id="SACM01000001">
    <property type="protein sequence ID" value="RVT88651.1"/>
    <property type="molecule type" value="Genomic_DNA"/>
</dbReference>
<evidence type="ECO:0000313" key="2">
    <source>
        <dbReference type="EMBL" id="RVT88651.1"/>
    </source>
</evidence>
<name>A0A3S2XZY0_9BURK</name>
<evidence type="ECO:0000313" key="3">
    <source>
        <dbReference type="Proteomes" id="UP000288587"/>
    </source>
</evidence>
<sequence length="123" mass="13067">MVTRPLHRDGPRAALVTVWLGTAAASLWDGGAHGQTLLQRLGLGAGLALALVWAGALWDLTLGLWLARRPSALTYRAALWGMVGMTALATAWLPALWLDPLGPLLKNLAIAALLLQGLQRHPP</sequence>
<organism evidence="2 3">
    <name type="scientific">Inhella crocodyli</name>
    <dbReference type="NCBI Taxonomy" id="2499851"/>
    <lineage>
        <taxon>Bacteria</taxon>
        <taxon>Pseudomonadati</taxon>
        <taxon>Pseudomonadota</taxon>
        <taxon>Betaproteobacteria</taxon>
        <taxon>Burkholderiales</taxon>
        <taxon>Sphaerotilaceae</taxon>
        <taxon>Inhella</taxon>
    </lineage>
</organism>
<keyword evidence="3" id="KW-1185">Reference proteome</keyword>
<feature type="transmembrane region" description="Helical" evidence="1">
    <location>
        <begin position="78"/>
        <end position="98"/>
    </location>
</feature>
<feature type="transmembrane region" description="Helical" evidence="1">
    <location>
        <begin position="41"/>
        <end position="66"/>
    </location>
</feature>
<protein>
    <submittedName>
        <fullName evidence="2">Epimerase</fullName>
    </submittedName>
</protein>
<dbReference type="AlphaFoldDB" id="A0A3S2XZY0"/>
<comment type="caution">
    <text evidence="2">The sequence shown here is derived from an EMBL/GenBank/DDBJ whole genome shotgun (WGS) entry which is preliminary data.</text>
</comment>
<keyword evidence="1" id="KW-0812">Transmembrane</keyword>
<dbReference type="Proteomes" id="UP000288587">
    <property type="component" value="Unassembled WGS sequence"/>
</dbReference>
<accession>A0A3S2XZY0</accession>
<keyword evidence="1" id="KW-0472">Membrane</keyword>
<gene>
    <name evidence="2" type="ORF">EOD73_06695</name>
</gene>
<proteinExistence type="predicted"/>
<dbReference type="Pfam" id="PF13781">
    <property type="entry name" value="DoxX_3"/>
    <property type="match status" value="1"/>
</dbReference>
<reference evidence="2 3" key="1">
    <citation type="submission" date="2019-01" db="EMBL/GenBank/DDBJ databases">
        <authorList>
            <person name="Chen W.-M."/>
        </authorList>
    </citation>
    <scope>NUCLEOTIDE SEQUENCE [LARGE SCALE GENOMIC DNA]</scope>
    <source>
        <strain evidence="2 3">CCP-18</strain>
    </source>
</reference>
<dbReference type="InterPro" id="IPR025695">
    <property type="entry name" value="DoxX-like"/>
</dbReference>
<evidence type="ECO:0000256" key="1">
    <source>
        <dbReference type="SAM" id="Phobius"/>
    </source>
</evidence>
<keyword evidence="1" id="KW-1133">Transmembrane helix</keyword>